<comment type="caution">
    <text evidence="1">The sequence shown here is derived from an EMBL/GenBank/DDBJ whole genome shotgun (WGS) entry which is preliminary data.</text>
</comment>
<dbReference type="InterPro" id="IPR019734">
    <property type="entry name" value="TPR_rpt"/>
</dbReference>
<dbReference type="Proteomes" id="UP000749559">
    <property type="component" value="Unassembled WGS sequence"/>
</dbReference>
<dbReference type="PROSITE" id="PS50005">
    <property type="entry name" value="TPR"/>
    <property type="match status" value="3"/>
</dbReference>
<dbReference type="InterPro" id="IPR005105">
    <property type="entry name" value="GlnD_Uridyltrans_N"/>
</dbReference>
<dbReference type="PANTHER" id="PTHR19959">
    <property type="entry name" value="KINESIN LIGHT CHAIN"/>
    <property type="match status" value="1"/>
</dbReference>
<dbReference type="GO" id="GO:0008773">
    <property type="term" value="F:[protein-PII] uridylyltransferase activity"/>
    <property type="evidence" value="ECO:0007669"/>
    <property type="project" value="InterPro"/>
</dbReference>
<dbReference type="InterPro" id="IPR011990">
    <property type="entry name" value="TPR-like_helical_dom_sf"/>
</dbReference>
<dbReference type="PANTHER" id="PTHR19959:SF119">
    <property type="entry name" value="FUNGAL LIPASE-LIKE DOMAIN-CONTAINING PROTEIN"/>
    <property type="match status" value="1"/>
</dbReference>
<evidence type="ECO:0000313" key="2">
    <source>
        <dbReference type="Proteomes" id="UP000749559"/>
    </source>
</evidence>
<dbReference type="OrthoDB" id="10260758at2759"/>
<dbReference type="Pfam" id="PF13432">
    <property type="entry name" value="TPR_16"/>
    <property type="match status" value="2"/>
</dbReference>
<keyword evidence="2" id="KW-1185">Reference proteome</keyword>
<dbReference type="AlphaFoldDB" id="A0A8J1TIV0"/>
<accession>A0A8J1TIV0</accession>
<sequence length="896" mass="103156">MAEASTILDTKLSDEDKLGKELCDLTKEKSRDYEKEGVKMIQLGDLYKGRCSNDSKQREHYVNAVALYNGAIACFKAVKENVQNVEQYQQQIPMLCDEVEMMYLENILGKLPTAQDASAGIEKDMSQTKVQGNPNEALNSCRFSLKVKMKDMVDLMMNWPKADNGPNPEYEECLNQMIRSICGDNTSFIKDFCAELMSQCISVCGPPPCKFTMVGLGSLARGESTPYSDLEYLFLTESDRHDEYFLNLHFYFQLKVLNLGETPLPAVGIKSLNNFYEQKESNNFYDDTTPSGFKLDGNMPWAAKTPPGRKGTLQRKDPIKLIGTPKYMAELSTTEADEKNGYHLATIVSTATNIMGEEELFQKFRNELSRVREQDSDKMFKAWIECMEKDCDKYKFGEKIDNFYETGNVNVKQDYYRFPSILINNLKDLFQIDKTSPWDIIDDLEKFIGKENCSHLLLMINIVIGVRLFTYCVKNQQHDAIKTFTHFTSSEYTHDLLTGSTASSRNVMPIPFTNLLQHYFLRYISCSLSVPARLKDATSMNPSDVKQLMQECSMYCECKFCILVAKYSTSFQADDVIDEEDVVLRSVEESWHQQIVVMNREDSFDFVYLFKTISSYSRLKSLQYELQSNQHLTSNEKAEHLNEIADVHMKLEDYPAALRSIEEAVKVSPPREKAKFLNYKAKCHRDLGDYPAALRSIEEALNVSQPSETAKYLKNKADIHMKLEDYPAALRSIEEALNVSPPSEKAKYLNYKAECHMKLKDYSAALRSIDEALKVSPTIELLKHMMMKAEILHTMQDYTQLKECCELYMELQSQCEPSSDIINDTLQIYEYYTDDLIKDEEYKAALSYLEKAKSLCEEEEEIHWRYKNFLLKMITCYTALGKQEDVEYTMELLETI</sequence>
<name>A0A8J1TIV0_OWEFU</name>
<dbReference type="Gene3D" id="1.25.40.10">
    <property type="entry name" value="Tetratricopeptide repeat domain"/>
    <property type="match status" value="1"/>
</dbReference>
<evidence type="ECO:0000313" key="1">
    <source>
        <dbReference type="EMBL" id="CAH1777596.1"/>
    </source>
</evidence>
<proteinExistence type="predicted"/>
<organism evidence="1 2">
    <name type="scientific">Owenia fusiformis</name>
    <name type="common">Polychaete worm</name>
    <dbReference type="NCBI Taxonomy" id="6347"/>
    <lineage>
        <taxon>Eukaryota</taxon>
        <taxon>Metazoa</taxon>
        <taxon>Spiralia</taxon>
        <taxon>Lophotrochozoa</taxon>
        <taxon>Annelida</taxon>
        <taxon>Polychaeta</taxon>
        <taxon>Sedentaria</taxon>
        <taxon>Canalipalpata</taxon>
        <taxon>Sabellida</taxon>
        <taxon>Oweniida</taxon>
        <taxon>Oweniidae</taxon>
        <taxon>Owenia</taxon>
    </lineage>
</organism>
<gene>
    <name evidence="1" type="ORF">OFUS_LOCUS4617</name>
</gene>
<dbReference type="SMART" id="SM00028">
    <property type="entry name" value="TPR"/>
    <property type="match status" value="4"/>
</dbReference>
<dbReference type="Pfam" id="PF03445">
    <property type="entry name" value="DUF294"/>
    <property type="match status" value="1"/>
</dbReference>
<dbReference type="SUPFAM" id="SSF48452">
    <property type="entry name" value="TPR-like"/>
    <property type="match status" value="1"/>
</dbReference>
<protein>
    <submittedName>
        <fullName evidence="1">Uncharacterized protein</fullName>
    </submittedName>
</protein>
<dbReference type="EMBL" id="CAIIXF020000002">
    <property type="protein sequence ID" value="CAH1777596.1"/>
    <property type="molecule type" value="Genomic_DNA"/>
</dbReference>
<reference evidence="1" key="1">
    <citation type="submission" date="2022-03" db="EMBL/GenBank/DDBJ databases">
        <authorList>
            <person name="Martin C."/>
        </authorList>
    </citation>
    <scope>NUCLEOTIDE SEQUENCE</scope>
</reference>